<keyword evidence="1" id="KW-0472">Membrane</keyword>
<evidence type="ECO:0000313" key="2">
    <source>
        <dbReference type="EMBL" id="MDN3592812.1"/>
    </source>
</evidence>
<evidence type="ECO:0000313" key="3">
    <source>
        <dbReference type="Proteomes" id="UP001224644"/>
    </source>
</evidence>
<dbReference type="Proteomes" id="UP001224644">
    <property type="component" value="Unassembled WGS sequence"/>
</dbReference>
<name>A0ABT8BKS8_9HYPH</name>
<comment type="caution">
    <text evidence="2">The sequence shown here is derived from an EMBL/GenBank/DDBJ whole genome shotgun (WGS) entry which is preliminary data.</text>
</comment>
<dbReference type="InterPro" id="IPR025333">
    <property type="entry name" value="DUF4239"/>
</dbReference>
<feature type="transmembrane region" description="Helical" evidence="1">
    <location>
        <begin position="12"/>
        <end position="32"/>
    </location>
</feature>
<proteinExistence type="predicted"/>
<keyword evidence="3" id="KW-1185">Reference proteome</keyword>
<keyword evidence="1" id="KW-1133">Transmembrane helix</keyword>
<feature type="transmembrane region" description="Helical" evidence="1">
    <location>
        <begin position="52"/>
        <end position="73"/>
    </location>
</feature>
<sequence length="262" mass="27724">MILGVWLDCPVSLIFTSLGGVFAGAVALLVLLTNLPWTRPGMLRLGTGVVPTYFTAISVLLALLTGFVANDAWERQRQAARVVQNERSNLLAVHDLSVATVSDMSEIRAALLAYTDALVTDEWPKMTDGLSSPVAGAALAQLMAVAADPKHVVSGQAAHALLLDAVMSLRTARGERLALSDAQGDQSKWLTLMVLAGLTLVAIGLVHLERPVAQVTTLMLFAIAMVTTLGVVALHERPFDGPLAMSPAPIERAKAVMVEGRS</sequence>
<accession>A0ABT8BKS8</accession>
<protein>
    <submittedName>
        <fullName evidence="2">DUF4239 domain-containing protein</fullName>
    </submittedName>
</protein>
<dbReference type="Pfam" id="PF14023">
    <property type="entry name" value="Bestrophin-like"/>
    <property type="match status" value="1"/>
</dbReference>
<dbReference type="EMBL" id="JAUFPX010000018">
    <property type="protein sequence ID" value="MDN3592812.1"/>
    <property type="molecule type" value="Genomic_DNA"/>
</dbReference>
<feature type="transmembrane region" description="Helical" evidence="1">
    <location>
        <begin position="189"/>
        <end position="208"/>
    </location>
</feature>
<organism evidence="2 3">
    <name type="scientific">Methylobacterium adhaesivum</name>
    <dbReference type="NCBI Taxonomy" id="333297"/>
    <lineage>
        <taxon>Bacteria</taxon>
        <taxon>Pseudomonadati</taxon>
        <taxon>Pseudomonadota</taxon>
        <taxon>Alphaproteobacteria</taxon>
        <taxon>Hyphomicrobiales</taxon>
        <taxon>Methylobacteriaceae</taxon>
        <taxon>Methylobacterium</taxon>
    </lineage>
</organism>
<evidence type="ECO:0000256" key="1">
    <source>
        <dbReference type="SAM" id="Phobius"/>
    </source>
</evidence>
<keyword evidence="1" id="KW-0812">Transmembrane</keyword>
<gene>
    <name evidence="2" type="ORF">QWZ12_19630</name>
</gene>
<feature type="transmembrane region" description="Helical" evidence="1">
    <location>
        <begin position="214"/>
        <end position="235"/>
    </location>
</feature>
<dbReference type="RefSeq" id="WP_238221971.1">
    <property type="nucleotide sequence ID" value="NZ_BPQD01000002.1"/>
</dbReference>
<reference evidence="3" key="1">
    <citation type="journal article" date="2019" name="Int. J. Syst. Evol. Microbiol.">
        <title>The Global Catalogue of Microorganisms (GCM) 10K type strain sequencing project: providing services to taxonomists for standard genome sequencing and annotation.</title>
        <authorList>
            <consortium name="The Broad Institute Genomics Platform"/>
            <consortium name="The Broad Institute Genome Sequencing Center for Infectious Disease"/>
            <person name="Wu L."/>
            <person name="Ma J."/>
        </authorList>
    </citation>
    <scope>NUCLEOTIDE SEQUENCE [LARGE SCALE GENOMIC DNA]</scope>
    <source>
        <strain evidence="3">CECT 7069</strain>
    </source>
</reference>